<dbReference type="GO" id="GO:0005886">
    <property type="term" value="C:plasma membrane"/>
    <property type="evidence" value="ECO:0007669"/>
    <property type="project" value="TreeGrafter"/>
</dbReference>
<evidence type="ECO:0000256" key="7">
    <source>
        <dbReference type="ARBA" id="ARBA00023306"/>
    </source>
</evidence>
<keyword evidence="3" id="KW-0132">Cell division</keyword>
<dbReference type="PROSITE" id="PS51779">
    <property type="entry name" value="POTRA"/>
    <property type="match status" value="1"/>
</dbReference>
<dbReference type="InterPro" id="IPR050487">
    <property type="entry name" value="FtsQ_DivIB"/>
</dbReference>
<reference evidence="10 11" key="1">
    <citation type="submission" date="2019-03" db="EMBL/GenBank/DDBJ databases">
        <title>Draft genome sequences of novel Actinobacteria.</title>
        <authorList>
            <person name="Sahin N."/>
            <person name="Ay H."/>
            <person name="Saygin H."/>
        </authorList>
    </citation>
    <scope>NUCLEOTIDE SEQUENCE [LARGE SCALE GENOMIC DNA]</scope>
    <source>
        <strain evidence="10 11">5K138</strain>
    </source>
</reference>
<dbReference type="InterPro" id="IPR005548">
    <property type="entry name" value="Cell_div_FtsQ/DivIB_C"/>
</dbReference>
<sequence>MSMASRSASARLFAARARRRRLRRALGVVLGLLGLAGVVALVWLVGWSSVLAVKSVTVSGVSSSLSEEVLELADAPIGTPLARVDTGEIAERVAALPEAADVEVGRSWPTTLTIEVTPREPVATISSGDAWYCVDETGALFSESSSRPEGLPVLTAPVSDPGESEDDLDAAVRAAGVAVLTGMPSSLLELVDTIEARSEADIRLVLADGATVRWGTADDIDRKADVLLALIAGQDPEEPPSGYDVSAPGNPAVTG</sequence>
<keyword evidence="2" id="KW-1003">Cell membrane</keyword>
<evidence type="ECO:0000256" key="1">
    <source>
        <dbReference type="ARBA" id="ARBA00004370"/>
    </source>
</evidence>
<dbReference type="OrthoDB" id="9790760at2"/>
<feature type="domain" description="POTRA" evidence="9">
    <location>
        <begin position="51"/>
        <end position="119"/>
    </location>
</feature>
<dbReference type="InterPro" id="IPR013685">
    <property type="entry name" value="POTRA_FtsQ_type"/>
</dbReference>
<dbReference type="InParanoid" id="A0A4R5CGX0"/>
<feature type="region of interest" description="Disordered" evidence="8">
    <location>
        <begin position="235"/>
        <end position="255"/>
    </location>
</feature>
<keyword evidence="6" id="KW-0472">Membrane</keyword>
<evidence type="ECO:0000256" key="2">
    <source>
        <dbReference type="ARBA" id="ARBA00022475"/>
    </source>
</evidence>
<dbReference type="GO" id="GO:0051301">
    <property type="term" value="P:cell division"/>
    <property type="evidence" value="ECO:0007669"/>
    <property type="project" value="UniProtKB-KW"/>
</dbReference>
<dbReference type="EMBL" id="SMKZ01000073">
    <property type="protein sequence ID" value="TDD97740.1"/>
    <property type="molecule type" value="Genomic_DNA"/>
</dbReference>
<evidence type="ECO:0000259" key="9">
    <source>
        <dbReference type="PROSITE" id="PS51779"/>
    </source>
</evidence>
<evidence type="ECO:0000256" key="6">
    <source>
        <dbReference type="ARBA" id="ARBA00023136"/>
    </source>
</evidence>
<dbReference type="Pfam" id="PF08478">
    <property type="entry name" value="POTRA_1"/>
    <property type="match status" value="1"/>
</dbReference>
<dbReference type="Proteomes" id="UP000294739">
    <property type="component" value="Unassembled WGS sequence"/>
</dbReference>
<keyword evidence="7" id="KW-0131">Cell cycle</keyword>
<evidence type="ECO:0000256" key="3">
    <source>
        <dbReference type="ARBA" id="ARBA00022618"/>
    </source>
</evidence>
<dbReference type="Gene3D" id="3.10.20.310">
    <property type="entry name" value="membrane protein fhac"/>
    <property type="match status" value="1"/>
</dbReference>
<keyword evidence="4" id="KW-0812">Transmembrane</keyword>
<dbReference type="Pfam" id="PF03799">
    <property type="entry name" value="FtsQ_DivIB_C"/>
    <property type="match status" value="1"/>
</dbReference>
<name>A0A4R5CGX0_9ACTN</name>
<keyword evidence="5" id="KW-1133">Transmembrane helix</keyword>
<dbReference type="AlphaFoldDB" id="A0A4R5CGX0"/>
<evidence type="ECO:0000313" key="11">
    <source>
        <dbReference type="Proteomes" id="UP000294739"/>
    </source>
</evidence>
<evidence type="ECO:0000256" key="4">
    <source>
        <dbReference type="ARBA" id="ARBA00022692"/>
    </source>
</evidence>
<dbReference type="PANTHER" id="PTHR37820:SF1">
    <property type="entry name" value="CELL DIVISION PROTEIN FTSQ"/>
    <property type="match status" value="1"/>
</dbReference>
<feature type="region of interest" description="Disordered" evidence="8">
    <location>
        <begin position="143"/>
        <end position="166"/>
    </location>
</feature>
<evidence type="ECO:0000256" key="8">
    <source>
        <dbReference type="SAM" id="MobiDB-lite"/>
    </source>
</evidence>
<dbReference type="InterPro" id="IPR034746">
    <property type="entry name" value="POTRA"/>
</dbReference>
<keyword evidence="11" id="KW-1185">Reference proteome</keyword>
<protein>
    <submittedName>
        <fullName evidence="10">FtsQ-type POTRA domain-containing protein</fullName>
    </submittedName>
</protein>
<comment type="caution">
    <text evidence="10">The sequence shown here is derived from an EMBL/GenBank/DDBJ whole genome shotgun (WGS) entry which is preliminary data.</text>
</comment>
<dbReference type="PANTHER" id="PTHR37820">
    <property type="entry name" value="CELL DIVISION PROTEIN DIVIB"/>
    <property type="match status" value="1"/>
</dbReference>
<organism evidence="10 11">
    <name type="scientific">Jiangella asiatica</name>
    <dbReference type="NCBI Taxonomy" id="2530372"/>
    <lineage>
        <taxon>Bacteria</taxon>
        <taxon>Bacillati</taxon>
        <taxon>Actinomycetota</taxon>
        <taxon>Actinomycetes</taxon>
        <taxon>Jiangellales</taxon>
        <taxon>Jiangellaceae</taxon>
        <taxon>Jiangella</taxon>
    </lineage>
</organism>
<evidence type="ECO:0000256" key="5">
    <source>
        <dbReference type="ARBA" id="ARBA00022989"/>
    </source>
</evidence>
<proteinExistence type="predicted"/>
<comment type="subcellular location">
    <subcellularLocation>
        <location evidence="1">Membrane</location>
    </subcellularLocation>
</comment>
<evidence type="ECO:0000313" key="10">
    <source>
        <dbReference type="EMBL" id="TDD97740.1"/>
    </source>
</evidence>
<accession>A0A4R5CGX0</accession>
<gene>
    <name evidence="10" type="ORF">E1269_29460</name>
</gene>